<proteinExistence type="predicted"/>
<evidence type="ECO:0000313" key="4">
    <source>
        <dbReference type="WBParaSite" id="NBR_0001925301-mRNA-1"/>
    </source>
</evidence>
<dbReference type="AlphaFoldDB" id="A0A0N4YPT2"/>
<dbReference type="PANTHER" id="PTHR31664">
    <property type="entry name" value="PROTEIN CBG16427"/>
    <property type="match status" value="1"/>
</dbReference>
<dbReference type="Proteomes" id="UP000271162">
    <property type="component" value="Unassembled WGS sequence"/>
</dbReference>
<gene>
    <name evidence="2" type="ORF">NBR_LOCUS19254</name>
</gene>
<reference evidence="4" key="1">
    <citation type="submission" date="2017-02" db="UniProtKB">
        <authorList>
            <consortium name="WormBaseParasite"/>
        </authorList>
    </citation>
    <scope>IDENTIFICATION</scope>
</reference>
<evidence type="ECO:0000259" key="1">
    <source>
        <dbReference type="Pfam" id="PF14534"/>
    </source>
</evidence>
<dbReference type="OMA" id="YHDEYEM"/>
<dbReference type="SUPFAM" id="SSF54427">
    <property type="entry name" value="NTF2-like"/>
    <property type="match status" value="1"/>
</dbReference>
<dbReference type="InterPro" id="IPR032710">
    <property type="entry name" value="NTF2-like_dom_sf"/>
</dbReference>
<dbReference type="Pfam" id="PF14534">
    <property type="entry name" value="DUF4440"/>
    <property type="match status" value="1"/>
</dbReference>
<feature type="domain" description="DUF4440" evidence="1">
    <location>
        <begin position="17"/>
        <end position="114"/>
    </location>
</feature>
<sequence length="125" mass="14658">MTSNDHSRQILEPFVVEYVRTFNDGDFDRMVNFYHKNAVMIEKDKSVLWGKADIVASLLQMATECGKTRMEVTNSKYDGTADFINIQTDFSFHTEKNGVLRGSFLQIWRRDDTGFTIYHDEYEMH</sequence>
<keyword evidence="3" id="KW-1185">Reference proteome</keyword>
<evidence type="ECO:0000313" key="3">
    <source>
        <dbReference type="Proteomes" id="UP000271162"/>
    </source>
</evidence>
<organism evidence="4">
    <name type="scientific">Nippostrongylus brasiliensis</name>
    <name type="common">Rat hookworm</name>
    <dbReference type="NCBI Taxonomy" id="27835"/>
    <lineage>
        <taxon>Eukaryota</taxon>
        <taxon>Metazoa</taxon>
        <taxon>Ecdysozoa</taxon>
        <taxon>Nematoda</taxon>
        <taxon>Chromadorea</taxon>
        <taxon>Rhabditida</taxon>
        <taxon>Rhabditina</taxon>
        <taxon>Rhabditomorpha</taxon>
        <taxon>Strongyloidea</taxon>
        <taxon>Heligmosomidae</taxon>
        <taxon>Nippostrongylus</taxon>
    </lineage>
</organism>
<dbReference type="InterPro" id="IPR027843">
    <property type="entry name" value="DUF4440"/>
</dbReference>
<dbReference type="WBParaSite" id="NBR_0001925301-mRNA-1">
    <property type="protein sequence ID" value="NBR_0001925301-mRNA-1"/>
    <property type="gene ID" value="NBR_0001925301"/>
</dbReference>
<protein>
    <submittedName>
        <fullName evidence="4">DUF4440 domain-containing protein</fullName>
    </submittedName>
</protein>
<dbReference type="Gene3D" id="3.10.450.50">
    <property type="match status" value="1"/>
</dbReference>
<evidence type="ECO:0000313" key="2">
    <source>
        <dbReference type="EMBL" id="VDL82983.1"/>
    </source>
</evidence>
<dbReference type="PANTHER" id="PTHR31664:SF4">
    <property type="entry name" value="DUF4440 DOMAIN-CONTAINING PROTEIN"/>
    <property type="match status" value="1"/>
</dbReference>
<name>A0A0N4YPT2_NIPBR</name>
<accession>A0A0N4YPT2</accession>
<reference evidence="2 3" key="2">
    <citation type="submission" date="2018-11" db="EMBL/GenBank/DDBJ databases">
        <authorList>
            <consortium name="Pathogen Informatics"/>
        </authorList>
    </citation>
    <scope>NUCLEOTIDE SEQUENCE [LARGE SCALE GENOMIC DNA]</scope>
</reference>
<dbReference type="EMBL" id="UYSL01024016">
    <property type="protein sequence ID" value="VDL82983.1"/>
    <property type="molecule type" value="Genomic_DNA"/>
</dbReference>